<dbReference type="InterPro" id="IPR015943">
    <property type="entry name" value="WD40/YVTN_repeat-like_dom_sf"/>
</dbReference>
<comment type="caution">
    <text evidence="14">The sequence shown here is derived from an EMBL/GenBank/DDBJ whole genome shotgun (WGS) entry which is preliminary data.</text>
</comment>
<feature type="compositionally biased region" description="Basic and acidic residues" evidence="11">
    <location>
        <begin position="579"/>
        <end position="589"/>
    </location>
</feature>
<dbReference type="InterPro" id="IPR024977">
    <property type="entry name" value="Apc4-like_WD40_dom"/>
</dbReference>
<feature type="coiled-coil region" evidence="10">
    <location>
        <begin position="598"/>
        <end position="625"/>
    </location>
</feature>
<gene>
    <name evidence="14" type="ORF">CPELLU_LOCUS9573</name>
</gene>
<comment type="subunit">
    <text evidence="7">Binds to F-actin.</text>
</comment>
<dbReference type="PANTHER" id="PTHR10856:SF0">
    <property type="entry name" value="CORONIN"/>
    <property type="match status" value="1"/>
</dbReference>
<name>A0A9N9E1E6_9GLOM</name>
<dbReference type="PANTHER" id="PTHR10856">
    <property type="entry name" value="CORONIN"/>
    <property type="match status" value="1"/>
</dbReference>
<evidence type="ECO:0000256" key="7">
    <source>
        <dbReference type="ARBA" id="ARBA00062568"/>
    </source>
</evidence>
<keyword evidence="4 9" id="KW-0677">Repeat</keyword>
<feature type="repeat" description="WD" evidence="8">
    <location>
        <begin position="307"/>
        <end position="349"/>
    </location>
</feature>
<evidence type="ECO:0000256" key="3">
    <source>
        <dbReference type="ARBA" id="ARBA00022574"/>
    </source>
</evidence>
<feature type="compositionally biased region" description="Basic and acidic residues" evidence="11">
    <location>
        <begin position="47"/>
        <end position="62"/>
    </location>
</feature>
<dbReference type="Pfam" id="PF09282">
    <property type="entry name" value="Mago-bind"/>
    <property type="match status" value="1"/>
</dbReference>
<keyword evidence="6" id="KW-0009">Actin-binding</keyword>
<evidence type="ECO:0000256" key="8">
    <source>
        <dbReference type="PROSITE-ProRule" id="PRU00221"/>
    </source>
</evidence>
<dbReference type="SMART" id="SM00320">
    <property type="entry name" value="WD40"/>
    <property type="match status" value="4"/>
</dbReference>
<dbReference type="AlphaFoldDB" id="A0A9N9E1E6"/>
<evidence type="ECO:0000313" key="15">
    <source>
        <dbReference type="Proteomes" id="UP000789759"/>
    </source>
</evidence>
<dbReference type="SUPFAM" id="SSF50978">
    <property type="entry name" value="WD40 repeat-like"/>
    <property type="match status" value="1"/>
</dbReference>
<keyword evidence="15" id="KW-1185">Reference proteome</keyword>
<proteinExistence type="inferred from homology"/>
<dbReference type="InterPro" id="IPR020472">
    <property type="entry name" value="WD40_PAC1"/>
</dbReference>
<feature type="coiled-coil region" evidence="10">
    <location>
        <begin position="102"/>
        <end position="167"/>
    </location>
</feature>
<feature type="repeat" description="WD" evidence="8">
    <location>
        <begin position="350"/>
        <end position="391"/>
    </location>
</feature>
<dbReference type="PROSITE" id="PS50082">
    <property type="entry name" value="WD_REPEATS_2"/>
    <property type="match status" value="3"/>
</dbReference>
<accession>A0A9N9E1E6</accession>
<dbReference type="SMART" id="SM01167">
    <property type="entry name" value="DUF1900"/>
    <property type="match status" value="1"/>
</dbReference>
<organism evidence="14 15">
    <name type="scientific">Cetraspora pellucida</name>
    <dbReference type="NCBI Taxonomy" id="1433469"/>
    <lineage>
        <taxon>Eukaryota</taxon>
        <taxon>Fungi</taxon>
        <taxon>Fungi incertae sedis</taxon>
        <taxon>Mucoromycota</taxon>
        <taxon>Glomeromycotina</taxon>
        <taxon>Glomeromycetes</taxon>
        <taxon>Diversisporales</taxon>
        <taxon>Gigasporaceae</taxon>
        <taxon>Cetraspora</taxon>
    </lineage>
</organism>
<dbReference type="GO" id="GO:0030479">
    <property type="term" value="C:actin cortical patch"/>
    <property type="evidence" value="ECO:0007669"/>
    <property type="project" value="UniProtKB-ARBA"/>
</dbReference>
<keyword evidence="2" id="KW-0597">Phosphoprotein</keyword>
<evidence type="ECO:0000256" key="2">
    <source>
        <dbReference type="ARBA" id="ARBA00022553"/>
    </source>
</evidence>
<evidence type="ECO:0000256" key="9">
    <source>
        <dbReference type="RuleBase" id="RU280818"/>
    </source>
</evidence>
<protein>
    <recommendedName>
        <fullName evidence="9">Coronin</fullName>
    </recommendedName>
</protein>
<evidence type="ECO:0000256" key="10">
    <source>
        <dbReference type="SAM" id="Coils"/>
    </source>
</evidence>
<dbReference type="InterPro" id="IPR015048">
    <property type="entry name" value="DUF1899"/>
</dbReference>
<evidence type="ECO:0000256" key="5">
    <source>
        <dbReference type="ARBA" id="ARBA00023054"/>
    </source>
</evidence>
<dbReference type="Pfam" id="PF08953">
    <property type="entry name" value="DUF1899"/>
    <property type="match status" value="1"/>
</dbReference>
<keyword evidence="5 10" id="KW-0175">Coiled coil</keyword>
<keyword evidence="3 8" id="KW-0853">WD repeat</keyword>
<evidence type="ECO:0000259" key="12">
    <source>
        <dbReference type="SMART" id="SM01166"/>
    </source>
</evidence>
<feature type="domain" description="DUF1899" evidence="12">
    <location>
        <begin position="182"/>
        <end position="246"/>
    </location>
</feature>
<feature type="domain" description="WIBG Mago-binding" evidence="13">
    <location>
        <begin position="18"/>
        <end position="44"/>
    </location>
</feature>
<dbReference type="Gene3D" id="2.130.10.10">
    <property type="entry name" value="YVTN repeat-like/Quinoprotein amine dehydrogenase"/>
    <property type="match status" value="1"/>
</dbReference>
<reference evidence="14" key="1">
    <citation type="submission" date="2021-06" db="EMBL/GenBank/DDBJ databases">
        <authorList>
            <person name="Kallberg Y."/>
            <person name="Tangrot J."/>
            <person name="Rosling A."/>
        </authorList>
    </citation>
    <scope>NUCLEOTIDE SEQUENCE</scope>
    <source>
        <strain evidence="14">FL966</strain>
    </source>
</reference>
<dbReference type="InterPro" id="IPR036348">
    <property type="entry name" value="WIBG_N_sf"/>
</dbReference>
<dbReference type="PROSITE" id="PS50294">
    <property type="entry name" value="WD_REPEATS_REGION"/>
    <property type="match status" value="2"/>
</dbReference>
<dbReference type="Pfam" id="PF12894">
    <property type="entry name" value="ANAPC4_WD40"/>
    <property type="match status" value="1"/>
</dbReference>
<dbReference type="GO" id="GO:0007015">
    <property type="term" value="P:actin filament organization"/>
    <property type="evidence" value="ECO:0007669"/>
    <property type="project" value="TreeGrafter"/>
</dbReference>
<dbReference type="InterPro" id="IPR001680">
    <property type="entry name" value="WD40_rpt"/>
</dbReference>
<dbReference type="PROSITE" id="PS00678">
    <property type="entry name" value="WD_REPEATS_1"/>
    <property type="match status" value="2"/>
</dbReference>
<evidence type="ECO:0000259" key="13">
    <source>
        <dbReference type="SMART" id="SM01273"/>
    </source>
</evidence>
<dbReference type="InterPro" id="IPR019775">
    <property type="entry name" value="WD40_repeat_CS"/>
</dbReference>
<dbReference type="PRINTS" id="PR00320">
    <property type="entry name" value="GPROTEINBRPT"/>
</dbReference>
<evidence type="ECO:0000256" key="11">
    <source>
        <dbReference type="SAM" id="MobiDB-lite"/>
    </source>
</evidence>
<feature type="compositionally biased region" description="Basic residues" evidence="11">
    <location>
        <begin position="73"/>
        <end position="84"/>
    </location>
</feature>
<dbReference type="SMART" id="SM01273">
    <property type="entry name" value="Mago-bind"/>
    <property type="match status" value="1"/>
</dbReference>
<dbReference type="InterPro" id="IPR015505">
    <property type="entry name" value="Coronin"/>
</dbReference>
<dbReference type="Proteomes" id="UP000789759">
    <property type="component" value="Unassembled WGS sequence"/>
</dbReference>
<evidence type="ECO:0000256" key="1">
    <source>
        <dbReference type="ARBA" id="ARBA00009482"/>
    </source>
</evidence>
<feature type="region of interest" description="Disordered" evidence="11">
    <location>
        <begin position="1"/>
        <end position="92"/>
    </location>
</feature>
<dbReference type="Pfam" id="PF00400">
    <property type="entry name" value="WD40"/>
    <property type="match status" value="2"/>
</dbReference>
<feature type="region of interest" description="Disordered" evidence="11">
    <location>
        <begin position="579"/>
        <end position="598"/>
    </location>
</feature>
<comment type="similarity">
    <text evidence="1 9">Belongs to the WD repeat coronin family.</text>
</comment>
<feature type="repeat" description="WD" evidence="8">
    <location>
        <begin position="255"/>
        <end position="289"/>
    </location>
</feature>
<dbReference type="InterPro" id="IPR015362">
    <property type="entry name" value="WIBG_mago-bd"/>
</dbReference>
<dbReference type="SMART" id="SM01166">
    <property type="entry name" value="DUF1899"/>
    <property type="match status" value="1"/>
</dbReference>
<dbReference type="EMBL" id="CAJVQA010007381">
    <property type="protein sequence ID" value="CAG8655978.1"/>
    <property type="molecule type" value="Genomic_DNA"/>
</dbReference>
<dbReference type="OrthoDB" id="1850764at2759"/>
<dbReference type="GO" id="GO:0051015">
    <property type="term" value="F:actin filament binding"/>
    <property type="evidence" value="ECO:0007669"/>
    <property type="project" value="TreeGrafter"/>
</dbReference>
<evidence type="ECO:0000256" key="4">
    <source>
        <dbReference type="ARBA" id="ARBA00022737"/>
    </source>
</evidence>
<sequence>MSSTKKVTPSGIVTTEANERVIPASRRADGSLRKERRVRPGFVPQEDIIRYKNKFVAEREPDPTPTVEPPKTKAQKKNAKRNAKKKDGVKVAEEEKELEMPANEIDQEIDNLQDKVSNITISSEDTQSFSDSTVITIEQLEATAKKIKALEKKIRQIERIKEKEARGEYYIDLFQGKFTMSRFVRASKFRHVFGTAAKYENCFDNVKVSANAWDTNLVKVNSLFVAINWNAGGGGAFAVIPHKNVGKISDGIPLYRGHTAPVLDTDFATFNDYVIASGSEDSKVMIWNIPEELGEPESPDIEPVAKLNGHGRKVGHVLFHPVADNVLASTSADLTVKLWDIEKGQEKQTLQGFVDFIQSISWNYNGSLLATTCRDKKLRIFDVRSGNVIKEASSHQGIKGSRVVWLGDTERIVTTGFSKMSDRQLFLWDTANLDKPLKSIMVDTSSGVLMPFYDNDLKILYLAGKHILDILYYEFENDELFYLTEYKSSEPQRGMAFLPKRSVNVSECEIDRAYKVSSNTIEPISFVVPRRSDAFQSDLFPPTFSGEPALTADEYFSGKNAKPKTISLEHGFQAKEKKEFVSSAPKEEENVVPTPKTEKEYQDAYHQLRQENDDLRNQLAQRDVTIRALTIQLEQLKAGSS</sequence>
<feature type="compositionally biased region" description="Polar residues" evidence="11">
    <location>
        <begin position="1"/>
        <end position="16"/>
    </location>
</feature>
<dbReference type="Pfam" id="PF16300">
    <property type="entry name" value="WD40_4"/>
    <property type="match status" value="1"/>
</dbReference>
<dbReference type="SUPFAM" id="SSF101931">
    <property type="entry name" value="Pym (Within the bgcn gene intron protein, WIBG), N-terminal domain"/>
    <property type="match status" value="1"/>
</dbReference>
<evidence type="ECO:0000313" key="14">
    <source>
        <dbReference type="EMBL" id="CAG8655978.1"/>
    </source>
</evidence>
<dbReference type="FunFam" id="2.130.10.10:FF:000197">
    <property type="entry name" value="Coronin"/>
    <property type="match status" value="1"/>
</dbReference>
<dbReference type="InterPro" id="IPR036322">
    <property type="entry name" value="WD40_repeat_dom_sf"/>
</dbReference>
<evidence type="ECO:0000256" key="6">
    <source>
        <dbReference type="ARBA" id="ARBA00023203"/>
    </source>
</evidence>